<gene>
    <name evidence="3" type="ORF">ULMS_13960</name>
</gene>
<name>A0A5J4FX41_9FLAO</name>
<dbReference type="InterPro" id="IPR025646">
    <property type="entry name" value="DUF4350"/>
</dbReference>
<keyword evidence="1" id="KW-1133">Transmembrane helix</keyword>
<protein>
    <recommendedName>
        <fullName evidence="2">DUF4350 domain-containing protein</fullName>
    </recommendedName>
</protein>
<feature type="transmembrane region" description="Helical" evidence="1">
    <location>
        <begin position="282"/>
        <end position="299"/>
    </location>
</feature>
<keyword evidence="4" id="KW-1185">Reference proteome</keyword>
<proteinExistence type="predicted"/>
<dbReference type="EMBL" id="BKCF01000002">
    <property type="protein sequence ID" value="GEQ85888.1"/>
    <property type="molecule type" value="Genomic_DNA"/>
</dbReference>
<dbReference type="RefSeq" id="WP_151893832.1">
    <property type="nucleotide sequence ID" value="NZ_BKCF01000002.1"/>
</dbReference>
<organism evidence="3 4">
    <name type="scientific">Patiriisocius marinistellae</name>
    <dbReference type="NCBI Taxonomy" id="2494560"/>
    <lineage>
        <taxon>Bacteria</taxon>
        <taxon>Pseudomonadati</taxon>
        <taxon>Bacteroidota</taxon>
        <taxon>Flavobacteriia</taxon>
        <taxon>Flavobacteriales</taxon>
        <taxon>Flavobacteriaceae</taxon>
        <taxon>Patiriisocius</taxon>
    </lineage>
</organism>
<evidence type="ECO:0000256" key="1">
    <source>
        <dbReference type="SAM" id="Phobius"/>
    </source>
</evidence>
<keyword evidence="1" id="KW-0472">Membrane</keyword>
<sequence length="412" mass="48143">MLDKRSKNILILFGVALLVVIISEVIRPKPINWWTSYTAQDTIPFGSKVFFDELPALFKNATIKTINEDPYEFLVKEKYESNSAYLLINEHILLDEQRFESLRTYVEKGNTAFVSAHYFGYMVTDSLNLDIFTSYSFAEDDIFPHFYSKNLKTEKPPKFKRGVTYSRFESIDTLKTQALGYIETEGVIESMDEHDYSINEEEQLDENINYIRVPYGDGYFYFHTLPEAFSNYYMLNGADEYTANVMAFIDADTVYWDAFIKDGKKTISSKMRFIFDQAPLKWAYYVTIVGLLIFVIFKGKREQRIIEVIEPLENTSIEFTRTIGNLYYQHKDFGNIIAKKISYFMENIRTQYYLDTNDLSETFIKKLALKSGNSIEETRKAIKTIQVLKGKSFHTEQDLITLNKLIENFKTP</sequence>
<evidence type="ECO:0000313" key="4">
    <source>
        <dbReference type="Proteomes" id="UP000326994"/>
    </source>
</evidence>
<accession>A0A5J4FX41</accession>
<dbReference type="OrthoDB" id="1111222at2"/>
<reference evidence="3 4" key="1">
    <citation type="submission" date="2019-08" db="EMBL/GenBank/DDBJ databases">
        <title>Ulvibacter marinistellae sp. nov., isolated from a starfish, Patiria pectinifera.</title>
        <authorList>
            <person name="Kawano K."/>
            <person name="Ushijima N."/>
            <person name="Kihara M."/>
            <person name="Itoh H."/>
        </authorList>
    </citation>
    <scope>NUCLEOTIDE SEQUENCE [LARGE SCALE GENOMIC DNA]</scope>
    <source>
        <strain evidence="3 4">KK4</strain>
    </source>
</reference>
<evidence type="ECO:0000259" key="2">
    <source>
        <dbReference type="Pfam" id="PF14258"/>
    </source>
</evidence>
<dbReference type="AlphaFoldDB" id="A0A5J4FX41"/>
<feature type="domain" description="DUF4350" evidence="2">
    <location>
        <begin position="40"/>
        <end position="238"/>
    </location>
</feature>
<comment type="caution">
    <text evidence="3">The sequence shown here is derived from an EMBL/GenBank/DDBJ whole genome shotgun (WGS) entry which is preliminary data.</text>
</comment>
<dbReference type="Pfam" id="PF14258">
    <property type="entry name" value="DUF4350"/>
    <property type="match status" value="1"/>
</dbReference>
<dbReference type="Proteomes" id="UP000326994">
    <property type="component" value="Unassembled WGS sequence"/>
</dbReference>
<evidence type="ECO:0000313" key="3">
    <source>
        <dbReference type="EMBL" id="GEQ85888.1"/>
    </source>
</evidence>
<keyword evidence="1" id="KW-0812">Transmembrane</keyword>